<name>A0AAE0QRV1_9TELE</name>
<evidence type="ECO:0000259" key="3">
    <source>
        <dbReference type="PROSITE" id="PS50013"/>
    </source>
</evidence>
<evidence type="ECO:0000313" key="5">
    <source>
        <dbReference type="Proteomes" id="UP001274896"/>
    </source>
</evidence>
<protein>
    <recommendedName>
        <fullName evidence="3">Chromo domain-containing protein</fullName>
    </recommendedName>
</protein>
<proteinExistence type="predicted"/>
<reference evidence="4" key="1">
    <citation type="submission" date="2023-06" db="EMBL/GenBank/DDBJ databases">
        <title>Male Hemibagrus guttatus genome.</title>
        <authorList>
            <person name="Bian C."/>
        </authorList>
    </citation>
    <scope>NUCLEOTIDE SEQUENCE</scope>
    <source>
        <strain evidence="4">Male_cb2023</strain>
        <tissue evidence="4">Muscle</tissue>
    </source>
</reference>
<organism evidence="4 5">
    <name type="scientific">Hemibagrus guttatus</name>
    <dbReference type="NCBI Taxonomy" id="175788"/>
    <lineage>
        <taxon>Eukaryota</taxon>
        <taxon>Metazoa</taxon>
        <taxon>Chordata</taxon>
        <taxon>Craniata</taxon>
        <taxon>Vertebrata</taxon>
        <taxon>Euteleostomi</taxon>
        <taxon>Actinopterygii</taxon>
        <taxon>Neopterygii</taxon>
        <taxon>Teleostei</taxon>
        <taxon>Ostariophysi</taxon>
        <taxon>Siluriformes</taxon>
        <taxon>Bagridae</taxon>
        <taxon>Hemibagrus</taxon>
    </lineage>
</organism>
<dbReference type="PROSITE" id="PS50013">
    <property type="entry name" value="CHROMO_2"/>
    <property type="match status" value="1"/>
</dbReference>
<sequence length="371" mass="42317">MDRFSKSCRLIPLPGMPTAMDTAECMFNYVFRYYGLPEDLVRTGRQRGKFRRSAVSYVPSVTANRTPGASFWVGLSTPRPLFISPPRVFQCVLGYQPPLFPWDGEPSDIPAVDYWFRESERVWDSAHLELQQALRRRRMTADLRRSQAPDYQPGQKVWLSTRDIRMRLPCRKLSPRFIGPFTIIRQINPVTYHLQLPPEYKIHPVFHVSLLKPHHPSVLPSTEPGEAEEPPLPLIVDDGAAYLVKDIPDSRHRGGHLEYLVDWEGYGPEERSWIPRNDILDPSLLEDFHARHPDRPAPRGRGRPPRRRGPQSSGADRGGGVMSQTHQALHSPNHSALPLLSFDKPHLTLINTNLHSSINATPEHSVSVRSR</sequence>
<gene>
    <name evidence="4" type="ORF">QTP70_029334</name>
</gene>
<accession>A0AAE0QRV1</accession>
<dbReference type="PANTHER" id="PTHR46148:SF60">
    <property type="entry name" value="CHROMO DOMAIN-CONTAINING PROTEIN"/>
    <property type="match status" value="1"/>
</dbReference>
<dbReference type="Proteomes" id="UP001274896">
    <property type="component" value="Unassembled WGS sequence"/>
</dbReference>
<dbReference type="AlphaFoldDB" id="A0AAE0QRV1"/>
<dbReference type="InterPro" id="IPR000953">
    <property type="entry name" value="Chromo/chromo_shadow_dom"/>
</dbReference>
<dbReference type="Pfam" id="PF24626">
    <property type="entry name" value="SH3_Tf2-1"/>
    <property type="match status" value="1"/>
</dbReference>
<evidence type="ECO:0000256" key="2">
    <source>
        <dbReference type="SAM" id="MobiDB-lite"/>
    </source>
</evidence>
<feature type="compositionally biased region" description="Basic residues" evidence="2">
    <location>
        <begin position="298"/>
        <end position="309"/>
    </location>
</feature>
<dbReference type="EMBL" id="JAUCMX010000012">
    <property type="protein sequence ID" value="KAK3529360.1"/>
    <property type="molecule type" value="Genomic_DNA"/>
</dbReference>
<dbReference type="InterPro" id="IPR016197">
    <property type="entry name" value="Chromo-like_dom_sf"/>
</dbReference>
<dbReference type="Gene3D" id="2.40.50.40">
    <property type="match status" value="1"/>
</dbReference>
<dbReference type="SUPFAM" id="SSF54160">
    <property type="entry name" value="Chromo domain-like"/>
    <property type="match status" value="1"/>
</dbReference>
<keyword evidence="5" id="KW-1185">Reference proteome</keyword>
<dbReference type="PANTHER" id="PTHR46148">
    <property type="entry name" value="CHROMO DOMAIN-CONTAINING PROTEIN"/>
    <property type="match status" value="1"/>
</dbReference>
<comment type="caution">
    <text evidence="4">The sequence shown here is derived from an EMBL/GenBank/DDBJ whole genome shotgun (WGS) entry which is preliminary data.</text>
</comment>
<feature type="region of interest" description="Disordered" evidence="2">
    <location>
        <begin position="289"/>
        <end position="330"/>
    </location>
</feature>
<evidence type="ECO:0000313" key="4">
    <source>
        <dbReference type="EMBL" id="KAK3529360.1"/>
    </source>
</evidence>
<dbReference type="SMART" id="SM00298">
    <property type="entry name" value="CHROMO"/>
    <property type="match status" value="1"/>
</dbReference>
<evidence type="ECO:0000256" key="1">
    <source>
        <dbReference type="ARBA" id="ARBA00004123"/>
    </source>
</evidence>
<dbReference type="GO" id="GO:0005634">
    <property type="term" value="C:nucleus"/>
    <property type="evidence" value="ECO:0007669"/>
    <property type="project" value="UniProtKB-SubCell"/>
</dbReference>
<feature type="domain" description="Chromo" evidence="3">
    <location>
        <begin position="242"/>
        <end position="300"/>
    </location>
</feature>
<dbReference type="Pfam" id="PF00385">
    <property type="entry name" value="Chromo"/>
    <property type="match status" value="1"/>
</dbReference>
<dbReference type="InterPro" id="IPR023780">
    <property type="entry name" value="Chromo_domain"/>
</dbReference>
<comment type="subcellular location">
    <subcellularLocation>
        <location evidence="1">Nucleus</location>
    </subcellularLocation>
</comment>
<dbReference type="InterPro" id="IPR056924">
    <property type="entry name" value="SH3_Tf2-1"/>
</dbReference>